<evidence type="ECO:0000259" key="4">
    <source>
        <dbReference type="Pfam" id="PF08032"/>
    </source>
</evidence>
<sequence>MKILKIRNKNAMLELLQSGASFEKISIANDLDRDNLTQQIITAAEKRRIPIEKVPIQKMVRRRSGLTREVLVGYLIPENIHTLRDILDDLHEKDRYPFFLLINRVDFESNIGVIARTAFAAGINGLIFQGDEEKFLNEETVHISMGAIMRIPLVKMTIFEALKEMQKNGIATMCLQMGGEIYSDVDLSGPVAFVVGAEEKGVSDEILERCDKKISIPMRDGIDSLNVGVSTAIVLYEKIRQDGKVL</sequence>
<evidence type="ECO:0000313" key="6">
    <source>
        <dbReference type="Proteomes" id="UP000229098"/>
    </source>
</evidence>
<dbReference type="InterPro" id="IPR029026">
    <property type="entry name" value="tRNA_m1G_MTases_N"/>
</dbReference>
<dbReference type="Proteomes" id="UP000229098">
    <property type="component" value="Unassembled WGS sequence"/>
</dbReference>
<feature type="domain" description="RNA 2-O ribose methyltransferase substrate binding" evidence="4">
    <location>
        <begin position="10"/>
        <end position="59"/>
    </location>
</feature>
<keyword evidence="2" id="KW-0808">Transferase</keyword>
<dbReference type="InterPro" id="IPR001537">
    <property type="entry name" value="SpoU_MeTrfase"/>
</dbReference>
<dbReference type="AlphaFoldDB" id="A0A2M8KXN4"/>
<dbReference type="Pfam" id="PF00588">
    <property type="entry name" value="SpoU_methylase"/>
    <property type="match status" value="1"/>
</dbReference>
<dbReference type="PANTHER" id="PTHR46429">
    <property type="entry name" value="23S RRNA (GUANOSINE-2'-O-)-METHYLTRANSFERASE RLMB"/>
    <property type="match status" value="1"/>
</dbReference>
<dbReference type="Gene3D" id="3.40.1280.10">
    <property type="match status" value="1"/>
</dbReference>
<evidence type="ECO:0000256" key="2">
    <source>
        <dbReference type="ARBA" id="ARBA00022679"/>
    </source>
</evidence>
<evidence type="ECO:0008006" key="7">
    <source>
        <dbReference type="Google" id="ProtNLM"/>
    </source>
</evidence>
<evidence type="ECO:0000259" key="3">
    <source>
        <dbReference type="Pfam" id="PF00588"/>
    </source>
</evidence>
<dbReference type="InterPro" id="IPR029028">
    <property type="entry name" value="Alpha/beta_knot_MTases"/>
</dbReference>
<protein>
    <recommendedName>
        <fullName evidence="7">23S rRNA (Guanosine(2251)-2'-O)-methyltransferase RlmB</fullName>
    </recommendedName>
</protein>
<dbReference type="EMBL" id="PFEF01000004">
    <property type="protein sequence ID" value="PJE64695.1"/>
    <property type="molecule type" value="Genomic_DNA"/>
</dbReference>
<evidence type="ECO:0000256" key="1">
    <source>
        <dbReference type="ARBA" id="ARBA00022603"/>
    </source>
</evidence>
<proteinExistence type="predicted"/>
<evidence type="ECO:0000313" key="5">
    <source>
        <dbReference type="EMBL" id="PJE64695.1"/>
    </source>
</evidence>
<dbReference type="PANTHER" id="PTHR46429:SF1">
    <property type="entry name" value="23S RRNA (GUANOSINE-2'-O-)-METHYLTRANSFERASE RLMB"/>
    <property type="match status" value="1"/>
</dbReference>
<dbReference type="GO" id="GO:0006396">
    <property type="term" value="P:RNA processing"/>
    <property type="evidence" value="ECO:0007669"/>
    <property type="project" value="InterPro"/>
</dbReference>
<keyword evidence="1" id="KW-0489">Methyltransferase</keyword>
<dbReference type="SUPFAM" id="SSF75217">
    <property type="entry name" value="alpha/beta knot"/>
    <property type="match status" value="1"/>
</dbReference>
<accession>A0A2M8KXN4</accession>
<dbReference type="InterPro" id="IPR004441">
    <property type="entry name" value="rRNA_MeTrfase_TrmH"/>
</dbReference>
<reference evidence="6" key="1">
    <citation type="submission" date="2017-09" db="EMBL/GenBank/DDBJ databases">
        <title>Depth-based differentiation of microbial function through sediment-hosted aquifers and enrichment of novel symbionts in the deep terrestrial subsurface.</title>
        <authorList>
            <person name="Probst A.J."/>
            <person name="Ladd B."/>
            <person name="Jarett J.K."/>
            <person name="Geller-Mcgrath D.E."/>
            <person name="Sieber C.M.K."/>
            <person name="Emerson J.B."/>
            <person name="Anantharaman K."/>
            <person name="Thomas B.C."/>
            <person name="Malmstrom R."/>
            <person name="Stieglmeier M."/>
            <person name="Klingl A."/>
            <person name="Woyke T."/>
            <person name="Ryan C.M."/>
            <person name="Banfield J.F."/>
        </authorList>
    </citation>
    <scope>NUCLEOTIDE SEQUENCE [LARGE SCALE GENOMIC DNA]</scope>
</reference>
<feature type="domain" description="tRNA/rRNA methyltransferase SpoU type" evidence="3">
    <location>
        <begin position="98"/>
        <end position="236"/>
    </location>
</feature>
<dbReference type="CDD" id="cd18103">
    <property type="entry name" value="SpoU-like_RlmB"/>
    <property type="match status" value="1"/>
</dbReference>
<dbReference type="GO" id="GO:0008173">
    <property type="term" value="F:RNA methyltransferase activity"/>
    <property type="evidence" value="ECO:0007669"/>
    <property type="project" value="InterPro"/>
</dbReference>
<dbReference type="GO" id="GO:0032259">
    <property type="term" value="P:methylation"/>
    <property type="evidence" value="ECO:0007669"/>
    <property type="project" value="UniProtKB-KW"/>
</dbReference>
<gene>
    <name evidence="5" type="ORF">COU90_01415</name>
</gene>
<comment type="caution">
    <text evidence="5">The sequence shown here is derived from an EMBL/GenBank/DDBJ whole genome shotgun (WGS) entry which is preliminary data.</text>
</comment>
<dbReference type="GO" id="GO:0005829">
    <property type="term" value="C:cytosol"/>
    <property type="evidence" value="ECO:0007669"/>
    <property type="project" value="TreeGrafter"/>
</dbReference>
<dbReference type="Pfam" id="PF08032">
    <property type="entry name" value="SpoU_sub_bind"/>
    <property type="match status" value="1"/>
</dbReference>
<dbReference type="GO" id="GO:0003723">
    <property type="term" value="F:RNA binding"/>
    <property type="evidence" value="ECO:0007669"/>
    <property type="project" value="InterPro"/>
</dbReference>
<dbReference type="InterPro" id="IPR013123">
    <property type="entry name" value="SpoU_subst-bd"/>
</dbReference>
<name>A0A2M8KXN4_9BACT</name>
<organism evidence="5 6">
    <name type="scientific">Candidatus Ryanbacteria bacterium CG10_big_fil_rev_8_21_14_0_10_43_42</name>
    <dbReference type="NCBI Taxonomy" id="1974864"/>
    <lineage>
        <taxon>Bacteria</taxon>
        <taxon>Candidatus Ryaniibacteriota</taxon>
    </lineage>
</organism>